<keyword evidence="6 8" id="KW-0472">Membrane</keyword>
<dbReference type="AlphaFoldDB" id="A0A0K2GXL5"/>
<dbReference type="OrthoDB" id="9799219at2"/>
<protein>
    <submittedName>
        <fullName evidence="9">Cation:proton antiporter</fullName>
    </submittedName>
</protein>
<feature type="region of interest" description="Disordered" evidence="7">
    <location>
        <begin position="111"/>
        <end position="160"/>
    </location>
</feature>
<dbReference type="NCBIfam" id="NF005625">
    <property type="entry name" value="PRK07375.2-4"/>
    <property type="match status" value="1"/>
</dbReference>
<keyword evidence="5 8" id="KW-1133">Transmembrane helix</keyword>
<gene>
    <name evidence="9" type="ORF">CLAC_00960</name>
</gene>
<dbReference type="Pfam" id="PF00420">
    <property type="entry name" value="Oxidored_q2"/>
    <property type="match status" value="1"/>
</dbReference>
<sequence length="160" mass="16574">MIIALMAAVLAAGGTYLVLQRGMLRTIVGMTLISHAANLIILSTGVGAWRGEPLLGEVDLNDAADPLPQAFVLTAIVITMAVTAFMLALAGLGHDDDTRIKEDRDAMKQLSTAGRRAGKHIPVDSDSTVSGTPGAAGTQSSGSGTETFPSHTPYGGDEKW</sequence>
<dbReference type="Gene3D" id="1.10.287.3510">
    <property type="match status" value="1"/>
</dbReference>
<evidence type="ECO:0000256" key="4">
    <source>
        <dbReference type="ARBA" id="ARBA00022692"/>
    </source>
</evidence>
<feature type="transmembrane region" description="Helical" evidence="8">
    <location>
        <begin position="70"/>
        <end position="92"/>
    </location>
</feature>
<dbReference type="InterPro" id="IPR039428">
    <property type="entry name" value="NUOK/Mnh_C1-like"/>
</dbReference>
<dbReference type="PATRIC" id="fig|1408189.4.peg.191"/>
<comment type="subcellular location">
    <subcellularLocation>
        <location evidence="1">Cell membrane</location>
        <topology evidence="1">Multi-pass membrane protein</topology>
    </subcellularLocation>
</comment>
<dbReference type="STRING" id="1408189.CLAC_00960"/>
<evidence type="ECO:0000313" key="10">
    <source>
        <dbReference type="Proteomes" id="UP000058446"/>
    </source>
</evidence>
<accession>A0A0K2GXL5</accession>
<feature type="compositionally biased region" description="Low complexity" evidence="7">
    <location>
        <begin position="130"/>
        <end position="147"/>
    </location>
</feature>
<evidence type="ECO:0000256" key="6">
    <source>
        <dbReference type="ARBA" id="ARBA00023136"/>
    </source>
</evidence>
<evidence type="ECO:0000256" key="7">
    <source>
        <dbReference type="SAM" id="MobiDB-lite"/>
    </source>
</evidence>
<evidence type="ECO:0000256" key="5">
    <source>
        <dbReference type="ARBA" id="ARBA00022989"/>
    </source>
</evidence>
<evidence type="ECO:0000256" key="2">
    <source>
        <dbReference type="ARBA" id="ARBA00010388"/>
    </source>
</evidence>
<dbReference type="RefSeq" id="WP_053411321.1">
    <property type="nucleotide sequence ID" value="NZ_CP006841.1"/>
</dbReference>
<name>A0A0K2GXL5_9CORY</name>
<proteinExistence type="inferred from homology"/>
<dbReference type="EMBL" id="CP006841">
    <property type="protein sequence ID" value="ALA66534.1"/>
    <property type="molecule type" value="Genomic_DNA"/>
</dbReference>
<evidence type="ECO:0000313" key="9">
    <source>
        <dbReference type="EMBL" id="ALA66534.1"/>
    </source>
</evidence>
<comment type="similarity">
    <text evidence="2">Belongs to the CPA3 antiporters (TC 2.A.63) subunit C family.</text>
</comment>
<dbReference type="GO" id="GO:0005886">
    <property type="term" value="C:plasma membrane"/>
    <property type="evidence" value="ECO:0007669"/>
    <property type="project" value="UniProtKB-SubCell"/>
</dbReference>
<dbReference type="KEGG" id="clw:CLAC_00960"/>
<dbReference type="InterPro" id="IPR050601">
    <property type="entry name" value="CPA3_antiporter_subunitC"/>
</dbReference>
<evidence type="ECO:0000256" key="8">
    <source>
        <dbReference type="SAM" id="Phobius"/>
    </source>
</evidence>
<evidence type="ECO:0000256" key="3">
    <source>
        <dbReference type="ARBA" id="ARBA00022475"/>
    </source>
</evidence>
<dbReference type="PANTHER" id="PTHR34583:SF2">
    <property type="entry name" value="ANTIPORTER SUBUNIT MNHC2-RELATED"/>
    <property type="match status" value="1"/>
</dbReference>
<organism evidence="9 10">
    <name type="scientific">Corynebacterium lactis RW2-5</name>
    <dbReference type="NCBI Taxonomy" id="1408189"/>
    <lineage>
        <taxon>Bacteria</taxon>
        <taxon>Bacillati</taxon>
        <taxon>Actinomycetota</taxon>
        <taxon>Actinomycetes</taxon>
        <taxon>Mycobacteriales</taxon>
        <taxon>Corynebacteriaceae</taxon>
        <taxon>Corynebacterium</taxon>
    </lineage>
</organism>
<keyword evidence="10" id="KW-1185">Reference proteome</keyword>
<feature type="transmembrane region" description="Helical" evidence="8">
    <location>
        <begin position="27"/>
        <end position="49"/>
    </location>
</feature>
<keyword evidence="4 8" id="KW-0812">Transmembrane</keyword>
<dbReference type="Proteomes" id="UP000058446">
    <property type="component" value="Chromosome"/>
</dbReference>
<keyword evidence="3" id="KW-1003">Cell membrane</keyword>
<reference evidence="9 10" key="1">
    <citation type="submission" date="2013-10" db="EMBL/GenBank/DDBJ databases">
        <title>Complete genome sequence of Corynebacterium lactis DSM 45799(T), isolated from raw cow milk.</title>
        <authorList>
            <person name="Ruckert C."/>
            <person name="Albersmeier A."/>
            <person name="Lipski A."/>
            <person name="Kalinowski J."/>
        </authorList>
    </citation>
    <scope>NUCLEOTIDE SEQUENCE [LARGE SCALE GENOMIC DNA]</scope>
    <source>
        <strain evidence="9 10">RW2-5</strain>
    </source>
</reference>
<dbReference type="PANTHER" id="PTHR34583">
    <property type="entry name" value="ANTIPORTER SUBUNIT MNHC2-RELATED"/>
    <property type="match status" value="1"/>
</dbReference>
<evidence type="ECO:0000256" key="1">
    <source>
        <dbReference type="ARBA" id="ARBA00004651"/>
    </source>
</evidence>